<evidence type="ECO:0000256" key="5">
    <source>
        <dbReference type="ARBA" id="ARBA00022448"/>
    </source>
</evidence>
<organism evidence="9 10">
    <name type="scientific">Nakamurella flava</name>
    <dbReference type="NCBI Taxonomy" id="2576308"/>
    <lineage>
        <taxon>Bacteria</taxon>
        <taxon>Bacillati</taxon>
        <taxon>Actinomycetota</taxon>
        <taxon>Actinomycetes</taxon>
        <taxon>Nakamurellales</taxon>
        <taxon>Nakamurellaceae</taxon>
        <taxon>Nakamurella</taxon>
    </lineage>
</organism>
<evidence type="ECO:0000256" key="3">
    <source>
        <dbReference type="ARBA" id="ARBA00011355"/>
    </source>
</evidence>
<comment type="similarity">
    <text evidence="2">Belongs to the ETF beta-subunit/FixA family.</text>
</comment>
<protein>
    <recommendedName>
        <fullName evidence="4">Electron transfer flavoprotein subunit beta</fullName>
    </recommendedName>
</protein>
<dbReference type="SUPFAM" id="SSF52402">
    <property type="entry name" value="Adenine nucleotide alpha hydrolases-like"/>
    <property type="match status" value="1"/>
</dbReference>
<dbReference type="InterPro" id="IPR033948">
    <property type="entry name" value="ETF_beta_N"/>
</dbReference>
<keyword evidence="5" id="KW-0813">Transport</keyword>
<sequence>MTTIVVACKYVPDSTGDRSFEPDGTVDREAVDGLLSELDEYAVEQALQIAENHGGEVTVLTVGPADAVDALRKALQMGAHQAVHVTDEAIAGSDVFATSAVLAAAIGRLDADIVLFGMASTDGGGGVVPTLVADRLDLPALTHASSVTVDGSTVRITRDGDTVVQQIEASTPVVVSVTDRTDPARYPTFKGIMSAKKKTVTEWSLADLGLSADQVGLERALTSVLDAERRPARTAGEIVTDDGDAGVKLVDFLTTHKFV</sequence>
<evidence type="ECO:0000313" key="9">
    <source>
        <dbReference type="EMBL" id="TKV57104.1"/>
    </source>
</evidence>
<dbReference type="Pfam" id="PF01012">
    <property type="entry name" value="ETF"/>
    <property type="match status" value="1"/>
</dbReference>
<evidence type="ECO:0000256" key="7">
    <source>
        <dbReference type="ARBA" id="ARBA00025649"/>
    </source>
</evidence>
<evidence type="ECO:0000256" key="4">
    <source>
        <dbReference type="ARBA" id="ARBA00016797"/>
    </source>
</evidence>
<dbReference type="Gene3D" id="3.40.50.620">
    <property type="entry name" value="HUPs"/>
    <property type="match status" value="1"/>
</dbReference>
<evidence type="ECO:0000259" key="8">
    <source>
        <dbReference type="SMART" id="SM00893"/>
    </source>
</evidence>
<dbReference type="PANTHER" id="PTHR21294:SF8">
    <property type="entry name" value="ELECTRON TRANSFER FLAVOPROTEIN SUBUNIT BETA"/>
    <property type="match status" value="1"/>
</dbReference>
<keyword evidence="10" id="KW-1185">Reference proteome</keyword>
<dbReference type="CDD" id="cd01714">
    <property type="entry name" value="ETF_beta"/>
    <property type="match status" value="1"/>
</dbReference>
<dbReference type="InterPro" id="IPR014729">
    <property type="entry name" value="Rossmann-like_a/b/a_fold"/>
</dbReference>
<dbReference type="PIRSF" id="PIRSF000090">
    <property type="entry name" value="Beta-ETF"/>
    <property type="match status" value="1"/>
</dbReference>
<dbReference type="Proteomes" id="UP000306985">
    <property type="component" value="Unassembled WGS sequence"/>
</dbReference>
<dbReference type="InterPro" id="IPR014730">
    <property type="entry name" value="ETF_a/b_N"/>
</dbReference>
<accession>A0A4U6QAT2</accession>
<proteinExistence type="inferred from homology"/>
<dbReference type="InterPro" id="IPR012255">
    <property type="entry name" value="ETF_b"/>
</dbReference>
<evidence type="ECO:0000313" key="10">
    <source>
        <dbReference type="Proteomes" id="UP000306985"/>
    </source>
</evidence>
<dbReference type="OrthoDB" id="9804960at2"/>
<dbReference type="EMBL" id="SZZH01000006">
    <property type="protein sequence ID" value="TKV57104.1"/>
    <property type="molecule type" value="Genomic_DNA"/>
</dbReference>
<evidence type="ECO:0000256" key="6">
    <source>
        <dbReference type="ARBA" id="ARBA00022982"/>
    </source>
</evidence>
<dbReference type="GO" id="GO:0005829">
    <property type="term" value="C:cytosol"/>
    <property type="evidence" value="ECO:0007669"/>
    <property type="project" value="TreeGrafter"/>
</dbReference>
<dbReference type="GO" id="GO:0009055">
    <property type="term" value="F:electron transfer activity"/>
    <property type="evidence" value="ECO:0007669"/>
    <property type="project" value="InterPro"/>
</dbReference>
<dbReference type="PANTHER" id="PTHR21294">
    <property type="entry name" value="ELECTRON TRANSFER FLAVOPROTEIN BETA-SUBUNIT"/>
    <property type="match status" value="1"/>
</dbReference>
<name>A0A4U6QAT2_9ACTN</name>
<feature type="domain" description="Electron transfer flavoprotein alpha/beta-subunit N-terminal" evidence="8">
    <location>
        <begin position="23"/>
        <end position="212"/>
    </location>
</feature>
<comment type="subunit">
    <text evidence="3">Heterodimer of an alpha and a beta subunit.</text>
</comment>
<evidence type="ECO:0000256" key="1">
    <source>
        <dbReference type="ARBA" id="ARBA00001974"/>
    </source>
</evidence>
<evidence type="ECO:0000256" key="2">
    <source>
        <dbReference type="ARBA" id="ARBA00007557"/>
    </source>
</evidence>
<comment type="caution">
    <text evidence="9">The sequence shown here is derived from an EMBL/GenBank/DDBJ whole genome shotgun (WGS) entry which is preliminary data.</text>
</comment>
<dbReference type="SMART" id="SM00893">
    <property type="entry name" value="ETF"/>
    <property type="match status" value="1"/>
</dbReference>
<comment type="function">
    <text evidence="7">The electron transfer flavoprotein serves as a specific electron acceptor for other dehydrogenases. It transfers the electrons to the main respiratory chain via ETF-ubiquinone oxidoreductase (ETF dehydrogenase).</text>
</comment>
<keyword evidence="6" id="KW-0249">Electron transport</keyword>
<reference evidence="9 10" key="1">
    <citation type="submission" date="2019-05" db="EMBL/GenBank/DDBJ databases">
        <title>Nakamurella sp. N5BH11, whole genome shotgun sequence.</title>
        <authorList>
            <person name="Tuo L."/>
        </authorList>
    </citation>
    <scope>NUCLEOTIDE SEQUENCE [LARGE SCALE GENOMIC DNA]</scope>
    <source>
        <strain evidence="9 10">N5BH11</strain>
    </source>
</reference>
<dbReference type="RefSeq" id="WP_137451490.1">
    <property type="nucleotide sequence ID" value="NZ_SZZH01000006.1"/>
</dbReference>
<dbReference type="AlphaFoldDB" id="A0A4U6QAT2"/>
<comment type="cofactor">
    <cofactor evidence="1">
        <name>FAD</name>
        <dbReference type="ChEBI" id="CHEBI:57692"/>
    </cofactor>
</comment>
<gene>
    <name evidence="9" type="ORF">FDO65_20085</name>
</gene>